<evidence type="ECO:0008006" key="3">
    <source>
        <dbReference type="Google" id="ProtNLM"/>
    </source>
</evidence>
<evidence type="ECO:0000313" key="1">
    <source>
        <dbReference type="EMBL" id="GAA4186919.1"/>
    </source>
</evidence>
<keyword evidence="2" id="KW-1185">Reference proteome</keyword>
<comment type="caution">
    <text evidence="1">The sequence shown here is derived from an EMBL/GenBank/DDBJ whole genome shotgun (WGS) entry which is preliminary data.</text>
</comment>
<dbReference type="Pfam" id="PF17395">
    <property type="entry name" value="DUF5403"/>
    <property type="match status" value="1"/>
</dbReference>
<accession>A0ABP8ANI7</accession>
<dbReference type="InterPro" id="IPR039452">
    <property type="entry name" value="DUF5403"/>
</dbReference>
<dbReference type="EMBL" id="BAABAQ010000003">
    <property type="protein sequence ID" value="GAA4186919.1"/>
    <property type="molecule type" value="Genomic_DNA"/>
</dbReference>
<dbReference type="Proteomes" id="UP001501251">
    <property type="component" value="Unassembled WGS sequence"/>
</dbReference>
<name>A0ABP8ANI7_9ACTN</name>
<gene>
    <name evidence="1" type="ORF">GCM10022252_19630</name>
</gene>
<dbReference type="RefSeq" id="WP_344917312.1">
    <property type="nucleotide sequence ID" value="NZ_BAABAQ010000003.1"/>
</dbReference>
<evidence type="ECO:0000313" key="2">
    <source>
        <dbReference type="Proteomes" id="UP001501251"/>
    </source>
</evidence>
<sequence>MSYWVNPDIEEIVAGLPGVRAEVIETAHRGARLLRRNINSSTGAMAASVESEALGAKDAWFGLNDEGAMGYNYGHHNTWSDEPVPGSHVIAKTIGGL</sequence>
<organism evidence="1 2">
    <name type="scientific">Streptosporangium oxazolinicum</name>
    <dbReference type="NCBI Taxonomy" id="909287"/>
    <lineage>
        <taxon>Bacteria</taxon>
        <taxon>Bacillati</taxon>
        <taxon>Actinomycetota</taxon>
        <taxon>Actinomycetes</taxon>
        <taxon>Streptosporangiales</taxon>
        <taxon>Streptosporangiaceae</taxon>
        <taxon>Streptosporangium</taxon>
    </lineage>
</organism>
<protein>
    <recommendedName>
        <fullName evidence="3">HK97 gp10 family phage protein</fullName>
    </recommendedName>
</protein>
<reference evidence="2" key="1">
    <citation type="journal article" date="2019" name="Int. J. Syst. Evol. Microbiol.">
        <title>The Global Catalogue of Microorganisms (GCM) 10K type strain sequencing project: providing services to taxonomists for standard genome sequencing and annotation.</title>
        <authorList>
            <consortium name="The Broad Institute Genomics Platform"/>
            <consortium name="The Broad Institute Genome Sequencing Center for Infectious Disease"/>
            <person name="Wu L."/>
            <person name="Ma J."/>
        </authorList>
    </citation>
    <scope>NUCLEOTIDE SEQUENCE [LARGE SCALE GENOMIC DNA]</scope>
    <source>
        <strain evidence="2">JCM 17388</strain>
    </source>
</reference>
<proteinExistence type="predicted"/>